<dbReference type="EMBL" id="JAKKPZ010000001">
    <property type="protein sequence ID" value="KAI1729185.1"/>
    <property type="molecule type" value="Genomic_DNA"/>
</dbReference>
<dbReference type="GO" id="GO:0005525">
    <property type="term" value="F:GTP binding"/>
    <property type="evidence" value="ECO:0007669"/>
    <property type="project" value="UniProtKB-KW"/>
</dbReference>
<dbReference type="PANTHER" id="PTHR45782">
    <property type="entry name" value="MITOCHONDRIAL RIBOSOME-ASSOCIATED GTPASE 1"/>
    <property type="match status" value="1"/>
</dbReference>
<accession>A0AAD4RDW6</accession>
<keyword evidence="5" id="KW-1185">Reference proteome</keyword>
<dbReference type="CDD" id="cd01856">
    <property type="entry name" value="YlqF"/>
    <property type="match status" value="1"/>
</dbReference>
<evidence type="ECO:0000313" key="5">
    <source>
        <dbReference type="Proteomes" id="UP001201812"/>
    </source>
</evidence>
<evidence type="ECO:0000256" key="1">
    <source>
        <dbReference type="ARBA" id="ARBA00022741"/>
    </source>
</evidence>
<dbReference type="PANTHER" id="PTHR45782:SF4">
    <property type="entry name" value="MITOCHONDRIAL RIBOSOME-ASSOCIATED GTPASE 1"/>
    <property type="match status" value="1"/>
</dbReference>
<comment type="caution">
    <text evidence="4">The sequence shown here is derived from an EMBL/GenBank/DDBJ whole genome shotgun (WGS) entry which is preliminary data.</text>
</comment>
<keyword evidence="1" id="KW-0547">Nucleotide-binding</keyword>
<dbReference type="InterPro" id="IPR027417">
    <property type="entry name" value="P-loop_NTPase"/>
</dbReference>
<dbReference type="GO" id="GO:0003924">
    <property type="term" value="F:GTPase activity"/>
    <property type="evidence" value="ECO:0007669"/>
    <property type="project" value="TreeGrafter"/>
</dbReference>
<dbReference type="InterPro" id="IPR006073">
    <property type="entry name" value="GTP-bd"/>
</dbReference>
<dbReference type="Gene3D" id="3.40.50.300">
    <property type="entry name" value="P-loop containing nucleotide triphosphate hydrolases"/>
    <property type="match status" value="1"/>
</dbReference>
<dbReference type="GO" id="GO:0032543">
    <property type="term" value="P:mitochondrial translation"/>
    <property type="evidence" value="ECO:0007669"/>
    <property type="project" value="TreeGrafter"/>
</dbReference>
<protein>
    <submittedName>
        <fullName evidence="4">50S ribosome-binding GTPase domain-containing protein</fullName>
    </submittedName>
</protein>
<name>A0AAD4RDW6_9BILA</name>
<evidence type="ECO:0000313" key="4">
    <source>
        <dbReference type="EMBL" id="KAI1729185.1"/>
    </source>
</evidence>
<dbReference type="FunFam" id="3.40.50.300:FF:000876">
    <property type="entry name" value="Mitochondrial GTPase 1"/>
    <property type="match status" value="1"/>
</dbReference>
<evidence type="ECO:0000256" key="2">
    <source>
        <dbReference type="ARBA" id="ARBA00023134"/>
    </source>
</evidence>
<dbReference type="SUPFAM" id="SSF52540">
    <property type="entry name" value="P-loop containing nucleoside triphosphate hydrolases"/>
    <property type="match status" value="1"/>
</dbReference>
<proteinExistence type="predicted"/>
<dbReference type="Proteomes" id="UP001201812">
    <property type="component" value="Unassembled WGS sequence"/>
</dbReference>
<dbReference type="Pfam" id="PF01926">
    <property type="entry name" value="MMR_HSR1"/>
    <property type="match status" value="1"/>
</dbReference>
<gene>
    <name evidence="4" type="ORF">DdX_01408</name>
</gene>
<dbReference type="AlphaFoldDB" id="A0AAD4RDW6"/>
<feature type="domain" description="G" evidence="3">
    <location>
        <begin position="169"/>
        <end position="232"/>
    </location>
</feature>
<evidence type="ECO:0000259" key="3">
    <source>
        <dbReference type="Pfam" id="PF01926"/>
    </source>
</evidence>
<reference evidence="4" key="1">
    <citation type="submission" date="2022-01" db="EMBL/GenBank/DDBJ databases">
        <title>Genome Sequence Resource for Two Populations of Ditylenchus destructor, the Migratory Endoparasitic Phytonematode.</title>
        <authorList>
            <person name="Zhang H."/>
            <person name="Lin R."/>
            <person name="Xie B."/>
        </authorList>
    </citation>
    <scope>NUCLEOTIDE SEQUENCE</scope>
    <source>
        <strain evidence="4">BazhouSP</strain>
    </source>
</reference>
<dbReference type="GO" id="GO:0005739">
    <property type="term" value="C:mitochondrion"/>
    <property type="evidence" value="ECO:0007669"/>
    <property type="project" value="TreeGrafter"/>
</dbReference>
<sequence length="251" mass="28814">MSGRFINPVWIFRRFCSSGPSVVSSAKENTFVPRQSFDLPASFDKKSWFPMHMAVQLKRMEGKLRTVDLVVEVHDARVAITGRNPVFAKQLYAIRPHILVLNKKDLIDLVKYKQPIEDFYHRQGIEHVIWTNCKDSMSRNAAIKNLQDVIKDHLQNMQRFNRTVKTEYQIMVVGIPNVGKSSLINTLRFSNLNRGKAVEEGSRPGVTVRVQNRVRLLDKPPIYVLDTPGILYPHFDDVDSGMKLGIRITLI</sequence>
<organism evidence="4 5">
    <name type="scientific">Ditylenchus destructor</name>
    <dbReference type="NCBI Taxonomy" id="166010"/>
    <lineage>
        <taxon>Eukaryota</taxon>
        <taxon>Metazoa</taxon>
        <taxon>Ecdysozoa</taxon>
        <taxon>Nematoda</taxon>
        <taxon>Chromadorea</taxon>
        <taxon>Rhabditida</taxon>
        <taxon>Tylenchina</taxon>
        <taxon>Tylenchomorpha</taxon>
        <taxon>Sphaerularioidea</taxon>
        <taxon>Anguinidae</taxon>
        <taxon>Anguininae</taxon>
        <taxon>Ditylenchus</taxon>
    </lineage>
</organism>
<keyword evidence="2" id="KW-0342">GTP-binding</keyword>